<gene>
    <name evidence="2" type="ORF">LEN_1157</name>
</gene>
<sequence>MMKVGYMRGALWAPAVALGLCAAALPASAQNVGAGAIAGAGQGLASRVALRDQSSLGLRAAAEQGLRTMMLEMSRGHAAGAKLPEGFPLAAATYGELATLTLGAGFEVNTVDPAALMYANAAADLSRIARSTDTWKFVILSAGKPVGLLDMNRVGGRWTAVGAGASALAADLVAAAPATGDGSFRFVRIYQATSDLIEVRGAGDRSRFVPMPSARRSLALSASAARTTAGAEQTLDSQHLLPALQAAVRGNLQRGQR</sequence>
<dbReference type="AlphaFoldDB" id="A0AAU9ADM9"/>
<dbReference type="KEGG" id="lem:LEN_1157"/>
<dbReference type="EMBL" id="AP014940">
    <property type="protein sequence ID" value="BAV96644.1"/>
    <property type="molecule type" value="Genomic_DNA"/>
</dbReference>
<keyword evidence="1" id="KW-0732">Signal</keyword>
<accession>A0AAU9ADM9</accession>
<proteinExistence type="predicted"/>
<dbReference type="Proteomes" id="UP000218824">
    <property type="component" value="Chromosome"/>
</dbReference>
<feature type="signal peptide" evidence="1">
    <location>
        <begin position="1"/>
        <end position="29"/>
    </location>
</feature>
<name>A0AAU9ADM9_LYSEN</name>
<protein>
    <recommendedName>
        <fullName evidence="4">Lipoprotein</fullName>
    </recommendedName>
</protein>
<evidence type="ECO:0000313" key="3">
    <source>
        <dbReference type="Proteomes" id="UP000218824"/>
    </source>
</evidence>
<dbReference type="RefSeq" id="WP_145959977.1">
    <property type="nucleotide sequence ID" value="NZ_AP014940.1"/>
</dbReference>
<organism evidence="2 3">
    <name type="scientific">Lysobacter enzymogenes</name>
    <dbReference type="NCBI Taxonomy" id="69"/>
    <lineage>
        <taxon>Bacteria</taxon>
        <taxon>Pseudomonadati</taxon>
        <taxon>Pseudomonadota</taxon>
        <taxon>Gammaproteobacteria</taxon>
        <taxon>Lysobacterales</taxon>
        <taxon>Lysobacteraceae</taxon>
        <taxon>Lysobacter</taxon>
    </lineage>
</organism>
<evidence type="ECO:0000313" key="2">
    <source>
        <dbReference type="EMBL" id="BAV96644.1"/>
    </source>
</evidence>
<dbReference type="GeneID" id="83066690"/>
<reference evidence="2 3" key="1">
    <citation type="journal article" date="2017" name="DNA Res.">
        <title>Complete genome sequence and expression profile of the commercial lytic enzyme producer Lysobacter enzymogenes M497-1.</title>
        <authorList>
            <person name="Takami H."/>
            <person name="Toyoda A."/>
            <person name="Uchiyama I."/>
            <person name="Itoh T."/>
            <person name="Takaki Y."/>
            <person name="Arai W."/>
            <person name="Nishi S."/>
            <person name="Kawai M."/>
            <person name="Shinya K."/>
            <person name="Ikeda H."/>
        </authorList>
    </citation>
    <scope>NUCLEOTIDE SEQUENCE [LARGE SCALE GENOMIC DNA]</scope>
    <source>
        <strain evidence="2 3">M497-1</strain>
    </source>
</reference>
<evidence type="ECO:0000256" key="1">
    <source>
        <dbReference type="SAM" id="SignalP"/>
    </source>
</evidence>
<evidence type="ECO:0008006" key="4">
    <source>
        <dbReference type="Google" id="ProtNLM"/>
    </source>
</evidence>
<feature type="chain" id="PRO_5043526833" description="Lipoprotein" evidence="1">
    <location>
        <begin position="30"/>
        <end position="257"/>
    </location>
</feature>